<proteinExistence type="predicted"/>
<sequence>MSDILQVQNGPVLDTSITKISEQTFNPTNPNALSNNDIIHFAINQSDYLPLLHRSYFLISGRITVEETVAATATTAEKQVTKAAQRTKLTNGGILYLFNRAEVRIDNQTVESVSEPGLTCIPKIYSTFNEWDSRHLQVMGWEKDIPLDADGRFHNVIIPFRVLFGLGEDLRQVLVNPKIEILLTRSRTNNDAVFSSAAENYTLTLERMQYRLPIVSVDDGQRLKFLKLIEKDKPLIVAFRAWDLYQYPLLPQTTKHTWTIKTTTQLEKPRYAIVFFQTNRSGNQLKDVSKFDHCNLRNIKLLLNNEAYPYEDVNQSFTKHDYNMFYHAYCSFSSTFNALPDPTPLLDIENFKNKAPLFVIDCSRQRESLQHGPIDVKLNFESNNNFPEHTTAFCILIHDSVFEYSPLTSIIRKHEG</sequence>
<name>A0A9N9ZZ29_BEMTA</name>
<evidence type="ECO:0000313" key="3">
    <source>
        <dbReference type="Proteomes" id="UP001152759"/>
    </source>
</evidence>
<evidence type="ECO:0000259" key="1">
    <source>
        <dbReference type="Pfam" id="PF21738"/>
    </source>
</evidence>
<dbReference type="KEGG" id="btab:109038231"/>
<keyword evidence="3" id="KW-1185">Reference proteome</keyword>
<dbReference type="Proteomes" id="UP001152759">
    <property type="component" value="Chromosome 1"/>
</dbReference>
<evidence type="ECO:0000313" key="2">
    <source>
        <dbReference type="EMBL" id="CAH0382340.1"/>
    </source>
</evidence>
<dbReference type="AlphaFoldDB" id="A0A9N9ZZ29"/>
<dbReference type="PANTHER" id="PTHR36159">
    <property type="entry name" value="PROTEIN CBG23766"/>
    <property type="match status" value="1"/>
</dbReference>
<reference evidence="2" key="1">
    <citation type="submission" date="2021-12" db="EMBL/GenBank/DDBJ databases">
        <authorList>
            <person name="King R."/>
        </authorList>
    </citation>
    <scope>NUCLEOTIDE SEQUENCE</scope>
</reference>
<dbReference type="EMBL" id="OU963862">
    <property type="protein sequence ID" value="CAH0382340.1"/>
    <property type="molecule type" value="Genomic_DNA"/>
</dbReference>
<protein>
    <recommendedName>
        <fullName evidence="1">Double jelly roll-like domain-containing protein</fullName>
    </recommendedName>
</protein>
<feature type="domain" description="Double jelly roll-like" evidence="1">
    <location>
        <begin position="88"/>
        <end position="401"/>
    </location>
</feature>
<dbReference type="PANTHER" id="PTHR36159:SF1">
    <property type="entry name" value="RETROVIRUS-RELATED POL POLYPROTEIN FROM TRANSPOSON 412-LIKE PROTEIN"/>
    <property type="match status" value="1"/>
</dbReference>
<organism evidence="2 3">
    <name type="scientific">Bemisia tabaci</name>
    <name type="common">Sweetpotato whitefly</name>
    <name type="synonym">Aleurodes tabaci</name>
    <dbReference type="NCBI Taxonomy" id="7038"/>
    <lineage>
        <taxon>Eukaryota</taxon>
        <taxon>Metazoa</taxon>
        <taxon>Ecdysozoa</taxon>
        <taxon>Arthropoda</taxon>
        <taxon>Hexapoda</taxon>
        <taxon>Insecta</taxon>
        <taxon>Pterygota</taxon>
        <taxon>Neoptera</taxon>
        <taxon>Paraneoptera</taxon>
        <taxon>Hemiptera</taxon>
        <taxon>Sternorrhyncha</taxon>
        <taxon>Aleyrodoidea</taxon>
        <taxon>Aleyrodidae</taxon>
        <taxon>Aleyrodinae</taxon>
        <taxon>Bemisia</taxon>
    </lineage>
</organism>
<accession>A0A9N9ZZ29</accession>
<dbReference type="InterPro" id="IPR049512">
    <property type="entry name" value="DJR-like_dom"/>
</dbReference>
<dbReference type="Pfam" id="PF21738">
    <property type="entry name" value="DJR-like_dom"/>
    <property type="match status" value="1"/>
</dbReference>
<gene>
    <name evidence="2" type="ORF">BEMITA_LOCUS1892</name>
</gene>